<organism evidence="5 6">
    <name type="scientific">Chryseomicrobium palamuruense</name>
    <dbReference type="NCBI Taxonomy" id="682973"/>
    <lineage>
        <taxon>Bacteria</taxon>
        <taxon>Bacillati</taxon>
        <taxon>Bacillota</taxon>
        <taxon>Bacilli</taxon>
        <taxon>Bacillales</taxon>
        <taxon>Caryophanaceae</taxon>
        <taxon>Chryseomicrobium</taxon>
    </lineage>
</organism>
<reference evidence="6" key="1">
    <citation type="journal article" date="2019" name="Int. J. Syst. Evol. Microbiol.">
        <title>The Global Catalogue of Microorganisms (GCM) 10K type strain sequencing project: providing services to taxonomists for standard genome sequencing and annotation.</title>
        <authorList>
            <consortium name="The Broad Institute Genomics Platform"/>
            <consortium name="The Broad Institute Genome Sequencing Center for Infectious Disease"/>
            <person name="Wu L."/>
            <person name="Ma J."/>
        </authorList>
    </citation>
    <scope>NUCLEOTIDE SEQUENCE [LARGE SCALE GENOMIC DNA]</scope>
    <source>
        <strain evidence="6">CCUG 50353</strain>
    </source>
</reference>
<evidence type="ECO:0000256" key="1">
    <source>
        <dbReference type="ARBA" id="ARBA00022969"/>
    </source>
</evidence>
<dbReference type="RefSeq" id="WP_378140897.1">
    <property type="nucleotide sequence ID" value="NZ_JBHSEF010000011.1"/>
</dbReference>
<evidence type="ECO:0000256" key="4">
    <source>
        <dbReference type="SAM" id="MobiDB-lite"/>
    </source>
</evidence>
<dbReference type="InterPro" id="IPR012347">
    <property type="entry name" value="Ferritin-like"/>
</dbReference>
<proteinExistence type="inferred from homology"/>
<dbReference type="Pfam" id="PF07875">
    <property type="entry name" value="Coat_F"/>
    <property type="match status" value="1"/>
</dbReference>
<dbReference type="PANTHER" id="PTHR39183">
    <property type="entry name" value="SPORE COAT PROTEIN F-LIKE PROTEIN YHCQ"/>
    <property type="match status" value="1"/>
</dbReference>
<name>A0ABV8UW19_9BACL</name>
<dbReference type="Proteomes" id="UP001595733">
    <property type="component" value="Unassembled WGS sequence"/>
</dbReference>
<evidence type="ECO:0000256" key="3">
    <source>
        <dbReference type="ARBA" id="ARBA00024344"/>
    </source>
</evidence>
<sequence length="207" mass="23198">MWKNQAEQSQYQSSEQVQPAQNQGAHEIFDVQETLKSLIGAQNQFTYWKPQIKDGQLKEVVENQHLYLINTYNSILEAFQTGQAPAQATYPYEMKLIHDFTFGLKQQTPLSPIEAPTAVNDALISGVLLSAVKSCATHATTAALECTNPVVRRVLADSVPNFIELGYEMSIYQNQHHVYQVPLLQEVDAAMIRNSFQQASKVGLPMN</sequence>
<keyword evidence="1" id="KW-0749">Sporulation</keyword>
<gene>
    <name evidence="5" type="ORF">ACFO0S_05960</name>
</gene>
<dbReference type="EMBL" id="JBHSEF010000011">
    <property type="protein sequence ID" value="MFC4354625.1"/>
    <property type="molecule type" value="Genomic_DNA"/>
</dbReference>
<keyword evidence="5" id="KW-0946">Virion</keyword>
<evidence type="ECO:0000256" key="2">
    <source>
        <dbReference type="ARBA" id="ARBA00024325"/>
    </source>
</evidence>
<comment type="caution">
    <text evidence="5">The sequence shown here is derived from an EMBL/GenBank/DDBJ whole genome shotgun (WGS) entry which is preliminary data.</text>
</comment>
<comment type="subcellular location">
    <subcellularLocation>
        <location evidence="2">Spore coat</location>
    </subcellularLocation>
</comment>
<accession>A0ABV8UW19</accession>
<evidence type="ECO:0000313" key="5">
    <source>
        <dbReference type="EMBL" id="MFC4354625.1"/>
    </source>
</evidence>
<feature type="region of interest" description="Disordered" evidence="4">
    <location>
        <begin position="1"/>
        <end position="22"/>
    </location>
</feature>
<dbReference type="PANTHER" id="PTHR39183:SF1">
    <property type="entry name" value="SPORE COAT PROTEIN F-LIKE PROTEIN YHCQ"/>
    <property type="match status" value="1"/>
</dbReference>
<keyword evidence="6" id="KW-1185">Reference proteome</keyword>
<dbReference type="InterPro" id="IPR012851">
    <property type="entry name" value="Spore_coat_CotF-like"/>
</dbReference>
<protein>
    <submittedName>
        <fullName evidence="5">Spore coat protein</fullName>
    </submittedName>
</protein>
<comment type="similarity">
    <text evidence="3">Belongs to the CotF family.</text>
</comment>
<feature type="compositionally biased region" description="Low complexity" evidence="4">
    <location>
        <begin position="1"/>
        <end position="18"/>
    </location>
</feature>
<dbReference type="Gene3D" id="1.20.1260.10">
    <property type="match status" value="1"/>
</dbReference>
<evidence type="ECO:0000313" key="6">
    <source>
        <dbReference type="Proteomes" id="UP001595733"/>
    </source>
</evidence>
<keyword evidence="5" id="KW-0167">Capsid protein</keyword>